<proteinExistence type="predicted"/>
<sequence length="210" mass="21622">MGACKNEPVNACSPGTIDYQAGLSCSEGGRARVCSASCTFGSFGECYVPGEPTLILSETQGGKVSNEFTLPATETAPRLSGSCPSGSTSNSNVSYQYVTLVNPTSSTIVASVWTGQSSHTGAGYIDTVLAAYNTATKPTTDAARQACSAGVNDTCSDTSDPTACDSSWAGLFGSSRVTIGPNAKALVYVAAYYGDKYGDYKLTARTDNLQ</sequence>
<dbReference type="EMBL" id="CP012333">
    <property type="protein sequence ID" value="AKV03923.1"/>
    <property type="molecule type" value="Genomic_DNA"/>
</dbReference>
<keyword evidence="2" id="KW-1185">Reference proteome</keyword>
<evidence type="ECO:0000313" key="1">
    <source>
        <dbReference type="EMBL" id="AKV03923.1"/>
    </source>
</evidence>
<reference evidence="1 2" key="1">
    <citation type="submission" date="2015-08" db="EMBL/GenBank/DDBJ databases">
        <authorList>
            <person name="Babu N.S."/>
            <person name="Beckwith C.J."/>
            <person name="Beseler K.G."/>
            <person name="Brison A."/>
            <person name="Carone J.V."/>
            <person name="Caskin T.P."/>
            <person name="Diamond M."/>
            <person name="Durham M.E."/>
            <person name="Foxe J.M."/>
            <person name="Go M."/>
            <person name="Henderson B.A."/>
            <person name="Jones I.B."/>
            <person name="McGettigan J.A."/>
            <person name="Micheletti S.J."/>
            <person name="Nasrallah M.E."/>
            <person name="Ortiz D."/>
            <person name="Piller C.R."/>
            <person name="Privatt S.R."/>
            <person name="Schneider S.L."/>
            <person name="Sharp S."/>
            <person name="Smith T.C."/>
            <person name="Stanton J.D."/>
            <person name="Ullery H.E."/>
            <person name="Wilson R.J."/>
            <person name="Serrano M.G."/>
            <person name="Buck G."/>
            <person name="Lee V."/>
            <person name="Wang Y."/>
            <person name="Carvalho R."/>
            <person name="Voegtly L."/>
            <person name="Shi R."/>
            <person name="Duckworth R."/>
            <person name="Johnson A."/>
            <person name="Loviza R."/>
            <person name="Walstead R."/>
            <person name="Shah Z."/>
            <person name="Kiflezghi M."/>
            <person name="Wade K."/>
            <person name="Ball S.L."/>
            <person name="Bradley K.W."/>
            <person name="Asai D.J."/>
            <person name="Bowman C.A."/>
            <person name="Russell D.A."/>
            <person name="Pope W.H."/>
            <person name="Jacobs-Sera D."/>
            <person name="Hendrix R.W."/>
            <person name="Hatfull G.F."/>
        </authorList>
    </citation>
    <scope>NUCLEOTIDE SEQUENCE [LARGE SCALE GENOMIC DNA]</scope>
    <source>
        <strain evidence="1 2">DSM 27648</strain>
    </source>
</reference>
<name>A0A0K1QDX5_9BACT</name>
<gene>
    <name evidence="1" type="ORF">AKJ09_10586</name>
</gene>
<evidence type="ECO:0000313" key="2">
    <source>
        <dbReference type="Proteomes" id="UP000064967"/>
    </source>
</evidence>
<dbReference type="KEGG" id="llu:AKJ09_10586"/>
<dbReference type="AlphaFoldDB" id="A0A0K1QDX5"/>
<organism evidence="1 2">
    <name type="scientific">Labilithrix luteola</name>
    <dbReference type="NCBI Taxonomy" id="1391654"/>
    <lineage>
        <taxon>Bacteria</taxon>
        <taxon>Pseudomonadati</taxon>
        <taxon>Myxococcota</taxon>
        <taxon>Polyangia</taxon>
        <taxon>Polyangiales</taxon>
        <taxon>Labilitrichaceae</taxon>
        <taxon>Labilithrix</taxon>
    </lineage>
</organism>
<accession>A0A0K1QDX5</accession>
<protein>
    <submittedName>
        <fullName evidence="1">Uncharacterized protein</fullName>
    </submittedName>
</protein>
<dbReference type="Proteomes" id="UP000064967">
    <property type="component" value="Chromosome"/>
</dbReference>